<dbReference type="Gene3D" id="1.10.1740.10">
    <property type="match status" value="1"/>
</dbReference>
<dbReference type="InterPro" id="IPR014284">
    <property type="entry name" value="RNA_pol_sigma-70_dom"/>
</dbReference>
<keyword evidence="4" id="KW-0804">Transcription</keyword>
<dbReference type="SUPFAM" id="SSF88946">
    <property type="entry name" value="Sigma2 domain of RNA polymerase sigma factors"/>
    <property type="match status" value="1"/>
</dbReference>
<gene>
    <name evidence="7" type="ORF">P0Y53_15750</name>
</gene>
<evidence type="ECO:0000313" key="8">
    <source>
        <dbReference type="Proteomes" id="UP001220610"/>
    </source>
</evidence>
<feature type="domain" description="RNA polymerase sigma factor 70 region 4 type 2" evidence="6">
    <location>
        <begin position="124"/>
        <end position="172"/>
    </location>
</feature>
<dbReference type="InterPro" id="IPR007627">
    <property type="entry name" value="RNA_pol_sigma70_r2"/>
</dbReference>
<dbReference type="EMBL" id="CP119311">
    <property type="protein sequence ID" value="WEK33943.1"/>
    <property type="molecule type" value="Genomic_DNA"/>
</dbReference>
<dbReference type="Proteomes" id="UP001220610">
    <property type="component" value="Chromosome"/>
</dbReference>
<feature type="domain" description="RNA polymerase sigma-70 region 2" evidence="5">
    <location>
        <begin position="24"/>
        <end position="89"/>
    </location>
</feature>
<dbReference type="Pfam" id="PF08281">
    <property type="entry name" value="Sigma70_r4_2"/>
    <property type="match status" value="1"/>
</dbReference>
<comment type="similarity">
    <text evidence="1">Belongs to the sigma-70 factor family. ECF subfamily.</text>
</comment>
<dbReference type="PANTHER" id="PTHR43133:SF46">
    <property type="entry name" value="RNA POLYMERASE SIGMA-70 FACTOR ECF SUBFAMILY"/>
    <property type="match status" value="1"/>
</dbReference>
<organism evidence="7 8">
    <name type="scientific">Candidatus Pseudobacter hemicellulosilyticus</name>
    <dbReference type="NCBI Taxonomy" id="3121375"/>
    <lineage>
        <taxon>Bacteria</taxon>
        <taxon>Pseudomonadati</taxon>
        <taxon>Bacteroidota</taxon>
        <taxon>Chitinophagia</taxon>
        <taxon>Chitinophagales</taxon>
        <taxon>Chitinophagaceae</taxon>
        <taxon>Pseudobacter</taxon>
    </lineage>
</organism>
<keyword evidence="2" id="KW-0805">Transcription regulation</keyword>
<sequence length="194" mass="22725">MKVPTEIDLLRRISEDDRRAFRDLYQRYTPELYSFVKSLCSDEALCQDIVQEIFIKLWDNRARATDIQQVKAYLFKAAKNRFLNELRRLKIQRKVAKNKMFSEIDTETPERQLSYKETVRLSEEVLSKLSPKRKLIVEMSTYQDLSLDEIVARVGISKNVVKKLLYQGLATMRKDELLNRIGCLAIVSSLLLMA</sequence>
<dbReference type="NCBIfam" id="TIGR02937">
    <property type="entry name" value="sigma70-ECF"/>
    <property type="match status" value="1"/>
</dbReference>
<dbReference type="InterPro" id="IPR039425">
    <property type="entry name" value="RNA_pol_sigma-70-like"/>
</dbReference>
<dbReference type="InterPro" id="IPR013249">
    <property type="entry name" value="RNA_pol_sigma70_r4_t2"/>
</dbReference>
<dbReference type="InterPro" id="IPR013325">
    <property type="entry name" value="RNA_pol_sigma_r2"/>
</dbReference>
<evidence type="ECO:0000259" key="6">
    <source>
        <dbReference type="Pfam" id="PF08281"/>
    </source>
</evidence>
<dbReference type="GO" id="GO:0016987">
    <property type="term" value="F:sigma factor activity"/>
    <property type="evidence" value="ECO:0007669"/>
    <property type="project" value="UniProtKB-KW"/>
</dbReference>
<evidence type="ECO:0000256" key="1">
    <source>
        <dbReference type="ARBA" id="ARBA00010641"/>
    </source>
</evidence>
<dbReference type="InterPro" id="IPR013324">
    <property type="entry name" value="RNA_pol_sigma_r3/r4-like"/>
</dbReference>
<protein>
    <submittedName>
        <fullName evidence="7">RNA polymerase sigma-70 factor</fullName>
    </submittedName>
</protein>
<dbReference type="GO" id="GO:0006352">
    <property type="term" value="P:DNA-templated transcription initiation"/>
    <property type="evidence" value="ECO:0007669"/>
    <property type="project" value="InterPro"/>
</dbReference>
<evidence type="ECO:0000313" key="7">
    <source>
        <dbReference type="EMBL" id="WEK33943.1"/>
    </source>
</evidence>
<dbReference type="NCBIfam" id="TIGR02985">
    <property type="entry name" value="Sig70_bacteroi1"/>
    <property type="match status" value="1"/>
</dbReference>
<dbReference type="InterPro" id="IPR014327">
    <property type="entry name" value="RNA_pol_sigma70_bacteroid"/>
</dbReference>
<dbReference type="SUPFAM" id="SSF88659">
    <property type="entry name" value="Sigma3 and sigma4 domains of RNA polymerase sigma factors"/>
    <property type="match status" value="1"/>
</dbReference>
<evidence type="ECO:0000256" key="4">
    <source>
        <dbReference type="ARBA" id="ARBA00023163"/>
    </source>
</evidence>
<evidence type="ECO:0000256" key="3">
    <source>
        <dbReference type="ARBA" id="ARBA00023082"/>
    </source>
</evidence>
<dbReference type="Gene3D" id="1.10.10.10">
    <property type="entry name" value="Winged helix-like DNA-binding domain superfamily/Winged helix DNA-binding domain"/>
    <property type="match status" value="1"/>
</dbReference>
<dbReference type="Pfam" id="PF04542">
    <property type="entry name" value="Sigma70_r2"/>
    <property type="match status" value="1"/>
</dbReference>
<name>A0AAJ5WQP0_9BACT</name>
<reference evidence="7" key="1">
    <citation type="submission" date="2023-03" db="EMBL/GenBank/DDBJ databases">
        <title>Andean soil-derived lignocellulolytic bacterial consortium as a source of novel taxa and putative plastic-active enzymes.</title>
        <authorList>
            <person name="Diaz-Garcia L."/>
            <person name="Chuvochina M."/>
            <person name="Feuerriegel G."/>
            <person name="Bunk B."/>
            <person name="Sproer C."/>
            <person name="Streit W.R."/>
            <person name="Rodriguez L.M."/>
            <person name="Overmann J."/>
            <person name="Jimenez D.J."/>
        </authorList>
    </citation>
    <scope>NUCLEOTIDE SEQUENCE</scope>
    <source>
        <strain evidence="7">MAG 7</strain>
    </source>
</reference>
<dbReference type="PANTHER" id="PTHR43133">
    <property type="entry name" value="RNA POLYMERASE ECF-TYPE SIGMA FACTO"/>
    <property type="match status" value="1"/>
</dbReference>
<keyword evidence="3" id="KW-0731">Sigma factor</keyword>
<dbReference type="InterPro" id="IPR036388">
    <property type="entry name" value="WH-like_DNA-bd_sf"/>
</dbReference>
<evidence type="ECO:0000259" key="5">
    <source>
        <dbReference type="Pfam" id="PF04542"/>
    </source>
</evidence>
<accession>A0AAJ5WQP0</accession>
<proteinExistence type="inferred from homology"/>
<dbReference type="GO" id="GO:0003677">
    <property type="term" value="F:DNA binding"/>
    <property type="evidence" value="ECO:0007669"/>
    <property type="project" value="InterPro"/>
</dbReference>
<evidence type="ECO:0000256" key="2">
    <source>
        <dbReference type="ARBA" id="ARBA00023015"/>
    </source>
</evidence>
<dbReference type="AlphaFoldDB" id="A0AAJ5WQP0"/>